<evidence type="ECO:0000313" key="2">
    <source>
        <dbReference type="EMBL" id="CAB4330865.1"/>
    </source>
</evidence>
<dbReference type="PANTHER" id="PTHR47561">
    <property type="entry name" value="POLYSACCHARIDE DEACETYLASE FAMILY PROTEIN (AFU_ORTHOLOGUE AFUA_6G05030)"/>
    <property type="match status" value="1"/>
</dbReference>
<dbReference type="GO" id="GO:0005975">
    <property type="term" value="P:carbohydrate metabolic process"/>
    <property type="evidence" value="ECO:0007669"/>
    <property type="project" value="InterPro"/>
</dbReference>
<dbReference type="AlphaFoldDB" id="A0A6J5YK35"/>
<protein>
    <submittedName>
        <fullName evidence="2">Unannotated protein</fullName>
    </submittedName>
</protein>
<dbReference type="SUPFAM" id="SSF88713">
    <property type="entry name" value="Glycoside hydrolase/deacetylase"/>
    <property type="match status" value="1"/>
</dbReference>
<dbReference type="PANTHER" id="PTHR47561:SF1">
    <property type="entry name" value="POLYSACCHARIDE DEACETYLASE FAMILY PROTEIN (AFU_ORTHOLOGUE AFUA_6G05030)"/>
    <property type="match status" value="1"/>
</dbReference>
<gene>
    <name evidence="2" type="ORF">UFOPK3770_00160</name>
</gene>
<sequence>MWPTDKSCAMVISFDFDAEEVWIGEDPGNINRPGVLSQGTYGAKVGVGLVLDLLDELQLPATFFIPGKVAETHPDRVRQIVAAGHEIAHHGYTHTSPTLLTAAEEEAELIKGRQVLESFGPKVVGYRSPSWEVTPHTFDLLVKHGFEYSSSMMDDINIYRHASHPIVELPVHWILDDAPHFWFDGGTTWNKTIRTPEEVEQLWRGEFTGIRELGGLIMLTMHPQVIGRPGRLAMLKRFLTWTKSFDDVWFAQAREVATKV</sequence>
<dbReference type="InterPro" id="IPR011330">
    <property type="entry name" value="Glyco_hydro/deAcase_b/a-brl"/>
</dbReference>
<dbReference type="EMBL" id="CAESAJ010000008">
    <property type="protein sequence ID" value="CAB4330865.1"/>
    <property type="molecule type" value="Genomic_DNA"/>
</dbReference>
<feature type="domain" description="NodB homology" evidence="1">
    <location>
        <begin position="33"/>
        <end position="251"/>
    </location>
</feature>
<dbReference type="InterPro" id="IPR002509">
    <property type="entry name" value="NODB_dom"/>
</dbReference>
<accession>A0A6J5YK35</accession>
<dbReference type="PROSITE" id="PS51677">
    <property type="entry name" value="NODB"/>
    <property type="match status" value="1"/>
</dbReference>
<dbReference type="InterPro" id="IPR037950">
    <property type="entry name" value="PgdA-like"/>
</dbReference>
<dbReference type="GO" id="GO:0016810">
    <property type="term" value="F:hydrolase activity, acting on carbon-nitrogen (but not peptide) bonds"/>
    <property type="evidence" value="ECO:0007669"/>
    <property type="project" value="InterPro"/>
</dbReference>
<dbReference type="Gene3D" id="3.20.20.370">
    <property type="entry name" value="Glycoside hydrolase/deacetylase"/>
    <property type="match status" value="1"/>
</dbReference>
<evidence type="ECO:0000259" key="1">
    <source>
        <dbReference type="PROSITE" id="PS51677"/>
    </source>
</evidence>
<name>A0A6J5YK35_9ZZZZ</name>
<reference evidence="2" key="1">
    <citation type="submission" date="2020-05" db="EMBL/GenBank/DDBJ databases">
        <authorList>
            <person name="Chiriac C."/>
            <person name="Salcher M."/>
            <person name="Ghai R."/>
            <person name="Kavagutti S V."/>
        </authorList>
    </citation>
    <scope>NUCLEOTIDE SEQUENCE</scope>
</reference>
<dbReference type="Pfam" id="PF01522">
    <property type="entry name" value="Polysacc_deac_1"/>
    <property type="match status" value="1"/>
</dbReference>
<dbReference type="CDD" id="cd10938">
    <property type="entry name" value="CE4_HpPgdA_like"/>
    <property type="match status" value="1"/>
</dbReference>
<proteinExistence type="predicted"/>
<organism evidence="2">
    <name type="scientific">freshwater metagenome</name>
    <dbReference type="NCBI Taxonomy" id="449393"/>
    <lineage>
        <taxon>unclassified sequences</taxon>
        <taxon>metagenomes</taxon>
        <taxon>ecological metagenomes</taxon>
    </lineage>
</organism>